<dbReference type="Proteomes" id="UP000828390">
    <property type="component" value="Unassembled WGS sequence"/>
</dbReference>
<evidence type="ECO:0000256" key="1">
    <source>
        <dbReference type="SAM" id="MobiDB-lite"/>
    </source>
</evidence>
<sequence>MGSPVSPIVCNVYMEQFEKQALRTSPHPPDGSASSMTPTPNRSLNVSRSSQSTSTPLTPT</sequence>
<proteinExistence type="predicted"/>
<protein>
    <submittedName>
        <fullName evidence="2">Uncharacterized protein</fullName>
    </submittedName>
</protein>
<name>A0A9D4R096_DREPO</name>
<dbReference type="AlphaFoldDB" id="A0A9D4R096"/>
<accession>A0A9D4R096</accession>
<reference evidence="2" key="2">
    <citation type="submission" date="2020-11" db="EMBL/GenBank/DDBJ databases">
        <authorList>
            <person name="McCartney M.A."/>
            <person name="Auch B."/>
            <person name="Kono T."/>
            <person name="Mallez S."/>
            <person name="Becker A."/>
            <person name="Gohl D.M."/>
            <person name="Silverstein K.A.T."/>
            <person name="Koren S."/>
            <person name="Bechman K.B."/>
            <person name="Herman A."/>
            <person name="Abrahante J.E."/>
            <person name="Garbe J."/>
        </authorList>
    </citation>
    <scope>NUCLEOTIDE SEQUENCE</scope>
    <source>
        <strain evidence="2">Duluth1</strain>
        <tissue evidence="2">Whole animal</tissue>
    </source>
</reference>
<feature type="region of interest" description="Disordered" evidence="1">
    <location>
        <begin position="20"/>
        <end position="60"/>
    </location>
</feature>
<evidence type="ECO:0000313" key="3">
    <source>
        <dbReference type="Proteomes" id="UP000828390"/>
    </source>
</evidence>
<feature type="compositionally biased region" description="Low complexity" evidence="1">
    <location>
        <begin position="41"/>
        <end position="60"/>
    </location>
</feature>
<organism evidence="2 3">
    <name type="scientific">Dreissena polymorpha</name>
    <name type="common">Zebra mussel</name>
    <name type="synonym">Mytilus polymorpha</name>
    <dbReference type="NCBI Taxonomy" id="45954"/>
    <lineage>
        <taxon>Eukaryota</taxon>
        <taxon>Metazoa</taxon>
        <taxon>Spiralia</taxon>
        <taxon>Lophotrochozoa</taxon>
        <taxon>Mollusca</taxon>
        <taxon>Bivalvia</taxon>
        <taxon>Autobranchia</taxon>
        <taxon>Heteroconchia</taxon>
        <taxon>Euheterodonta</taxon>
        <taxon>Imparidentia</taxon>
        <taxon>Neoheterodontei</taxon>
        <taxon>Myida</taxon>
        <taxon>Dreissenoidea</taxon>
        <taxon>Dreissenidae</taxon>
        <taxon>Dreissena</taxon>
    </lineage>
</organism>
<keyword evidence="3" id="KW-1185">Reference proteome</keyword>
<comment type="caution">
    <text evidence="2">The sequence shown here is derived from an EMBL/GenBank/DDBJ whole genome shotgun (WGS) entry which is preliminary data.</text>
</comment>
<reference evidence="2" key="1">
    <citation type="journal article" date="2019" name="bioRxiv">
        <title>The Genome of the Zebra Mussel, Dreissena polymorpha: A Resource for Invasive Species Research.</title>
        <authorList>
            <person name="McCartney M.A."/>
            <person name="Auch B."/>
            <person name="Kono T."/>
            <person name="Mallez S."/>
            <person name="Zhang Y."/>
            <person name="Obille A."/>
            <person name="Becker A."/>
            <person name="Abrahante J.E."/>
            <person name="Garbe J."/>
            <person name="Badalamenti J.P."/>
            <person name="Herman A."/>
            <person name="Mangelson H."/>
            <person name="Liachko I."/>
            <person name="Sullivan S."/>
            <person name="Sone E.D."/>
            <person name="Koren S."/>
            <person name="Silverstein K.A.T."/>
            <person name="Beckman K.B."/>
            <person name="Gohl D.M."/>
        </authorList>
    </citation>
    <scope>NUCLEOTIDE SEQUENCE</scope>
    <source>
        <strain evidence="2">Duluth1</strain>
        <tissue evidence="2">Whole animal</tissue>
    </source>
</reference>
<evidence type="ECO:0000313" key="2">
    <source>
        <dbReference type="EMBL" id="KAH3850139.1"/>
    </source>
</evidence>
<dbReference type="EMBL" id="JAIWYP010000003">
    <property type="protein sequence ID" value="KAH3850139.1"/>
    <property type="molecule type" value="Genomic_DNA"/>
</dbReference>
<gene>
    <name evidence="2" type="ORF">DPMN_092545</name>
</gene>